<reference evidence="5" key="1">
    <citation type="journal article" date="2019" name="Int. J. Syst. Evol. Microbiol.">
        <title>The Global Catalogue of Microorganisms (GCM) 10K type strain sequencing project: providing services to taxonomists for standard genome sequencing and annotation.</title>
        <authorList>
            <consortium name="The Broad Institute Genomics Platform"/>
            <consortium name="The Broad Institute Genome Sequencing Center for Infectious Disease"/>
            <person name="Wu L."/>
            <person name="Ma J."/>
        </authorList>
    </citation>
    <scope>NUCLEOTIDE SEQUENCE [LARGE SCALE GENOMIC DNA]</scope>
    <source>
        <strain evidence="5">KCTC 42247</strain>
    </source>
</reference>
<feature type="domain" description="N-acetyltransferase" evidence="3">
    <location>
        <begin position="2"/>
        <end position="155"/>
    </location>
</feature>
<dbReference type="EC" id="2.3.1.-" evidence="4"/>
<feature type="domain" description="N-acetyltransferase" evidence="3">
    <location>
        <begin position="158"/>
        <end position="283"/>
    </location>
</feature>
<evidence type="ECO:0000256" key="2">
    <source>
        <dbReference type="ARBA" id="ARBA00023315"/>
    </source>
</evidence>
<comment type="caution">
    <text evidence="4">The sequence shown here is derived from an EMBL/GenBank/DDBJ whole genome shotgun (WGS) entry which is preliminary data.</text>
</comment>
<evidence type="ECO:0000259" key="3">
    <source>
        <dbReference type="PROSITE" id="PS51186"/>
    </source>
</evidence>
<evidence type="ECO:0000313" key="4">
    <source>
        <dbReference type="EMBL" id="MFD2742597.1"/>
    </source>
</evidence>
<dbReference type="SUPFAM" id="SSF55729">
    <property type="entry name" value="Acyl-CoA N-acyltransferases (Nat)"/>
    <property type="match status" value="1"/>
</dbReference>
<dbReference type="InterPro" id="IPR050680">
    <property type="entry name" value="YpeA/RimI_acetyltransf"/>
</dbReference>
<dbReference type="Pfam" id="PF00583">
    <property type="entry name" value="Acetyltransf_1"/>
    <property type="match status" value="2"/>
</dbReference>
<organism evidence="4 5">
    <name type="scientific">Sphingobacterium populi</name>
    <dbReference type="NCBI Taxonomy" id="1812824"/>
    <lineage>
        <taxon>Bacteria</taxon>
        <taxon>Pseudomonadati</taxon>
        <taxon>Bacteroidota</taxon>
        <taxon>Sphingobacteriia</taxon>
        <taxon>Sphingobacteriales</taxon>
        <taxon>Sphingobacteriaceae</taxon>
        <taxon>Sphingobacterium</taxon>
    </lineage>
</organism>
<evidence type="ECO:0000256" key="1">
    <source>
        <dbReference type="ARBA" id="ARBA00022679"/>
    </source>
</evidence>
<name>A0ABW5UAU1_9SPHI</name>
<dbReference type="InterPro" id="IPR016181">
    <property type="entry name" value="Acyl_CoA_acyltransferase"/>
</dbReference>
<protein>
    <submittedName>
        <fullName evidence="4">GNAT family N-acetyltransferase</fullName>
        <ecNumber evidence="4">2.3.1.-</ecNumber>
    </submittedName>
</protein>
<dbReference type="PROSITE" id="PS51186">
    <property type="entry name" value="GNAT"/>
    <property type="match status" value="2"/>
</dbReference>
<dbReference type="RefSeq" id="WP_066755300.1">
    <property type="nucleotide sequence ID" value="NZ_JBHUMB010000006.1"/>
</dbReference>
<dbReference type="PANTHER" id="PTHR43420">
    <property type="entry name" value="ACETYLTRANSFERASE"/>
    <property type="match status" value="1"/>
</dbReference>
<dbReference type="InterPro" id="IPR000182">
    <property type="entry name" value="GNAT_dom"/>
</dbReference>
<evidence type="ECO:0000313" key="5">
    <source>
        <dbReference type="Proteomes" id="UP001597418"/>
    </source>
</evidence>
<accession>A0ABW5UAU1</accession>
<dbReference type="GO" id="GO:0016746">
    <property type="term" value="F:acyltransferase activity"/>
    <property type="evidence" value="ECO:0007669"/>
    <property type="project" value="UniProtKB-KW"/>
</dbReference>
<keyword evidence="5" id="KW-1185">Reference proteome</keyword>
<proteinExistence type="predicted"/>
<dbReference type="EMBL" id="JBHUMB010000006">
    <property type="protein sequence ID" value="MFD2742597.1"/>
    <property type="molecule type" value="Genomic_DNA"/>
</dbReference>
<dbReference type="Gene3D" id="3.40.630.30">
    <property type="match status" value="2"/>
</dbReference>
<keyword evidence="1 4" id="KW-0808">Transferase</keyword>
<dbReference type="PANTHER" id="PTHR43420:SF44">
    <property type="entry name" value="ACETYLTRANSFERASE YPEA"/>
    <property type="match status" value="1"/>
</dbReference>
<sequence>MQRIATLENTTTEVIAEAFNTAFSDYFFPIKLTKEQLESRFLSEGGRLDLSVGVFDNDKLIAFILHFVDCSDIKIVSYNGGTGVVPSSRGNRLTSKMYDHILPRLKENKIEKMVLEVLTVNVPAIKIYEKHGFRITRELLCFKGKLKFAHANNNKDGYKISELHDLDWPLLQNFWDYAPTWQNSIATVSRLHEQIKTYGILKDGKILGYIVYNPLMKRIHQLAIDKNYRNIGMGSLLLHAVFKMEKDEITFGNIDARSDGFSHFLESRGMKNYTNQYEMEREL</sequence>
<dbReference type="Proteomes" id="UP001597418">
    <property type="component" value="Unassembled WGS sequence"/>
</dbReference>
<dbReference type="CDD" id="cd04301">
    <property type="entry name" value="NAT_SF"/>
    <property type="match status" value="1"/>
</dbReference>
<keyword evidence="2 4" id="KW-0012">Acyltransferase</keyword>
<gene>
    <name evidence="4" type="ORF">ACFSQ6_04240</name>
</gene>